<dbReference type="InterPro" id="IPR001633">
    <property type="entry name" value="EAL_dom"/>
</dbReference>
<feature type="domain" description="GGDEF" evidence="3">
    <location>
        <begin position="427"/>
        <end position="559"/>
    </location>
</feature>
<dbReference type="InterPro" id="IPR000160">
    <property type="entry name" value="GGDEF_dom"/>
</dbReference>
<dbReference type="SUPFAM" id="SSF55073">
    <property type="entry name" value="Nucleotide cyclase"/>
    <property type="match status" value="1"/>
</dbReference>
<dbReference type="PANTHER" id="PTHR33121:SF70">
    <property type="entry name" value="SIGNALING PROTEIN YKOW"/>
    <property type="match status" value="1"/>
</dbReference>
<feature type="signal peptide" evidence="1">
    <location>
        <begin position="1"/>
        <end position="23"/>
    </location>
</feature>
<protein>
    <submittedName>
        <fullName evidence="4">EAL domain-containing protein</fullName>
    </submittedName>
</protein>
<keyword evidence="5" id="KW-1185">Reference proteome</keyword>
<feature type="chain" id="PRO_5046566284" evidence="1">
    <location>
        <begin position="24"/>
        <end position="824"/>
    </location>
</feature>
<keyword evidence="1" id="KW-0732">Signal</keyword>
<gene>
    <name evidence="4" type="ORF">QMY55_02990</name>
</gene>
<dbReference type="SMART" id="SM00267">
    <property type="entry name" value="GGDEF"/>
    <property type="match status" value="1"/>
</dbReference>
<name>A0ABY8ST32_9BURK</name>
<dbReference type="Gene3D" id="3.30.70.270">
    <property type="match status" value="1"/>
</dbReference>
<feature type="domain" description="EAL" evidence="2">
    <location>
        <begin position="568"/>
        <end position="821"/>
    </location>
</feature>
<dbReference type="Gene3D" id="3.40.50.2300">
    <property type="match status" value="2"/>
</dbReference>
<dbReference type="PROSITE" id="PS50887">
    <property type="entry name" value="GGDEF"/>
    <property type="match status" value="1"/>
</dbReference>
<dbReference type="PANTHER" id="PTHR33121">
    <property type="entry name" value="CYCLIC DI-GMP PHOSPHODIESTERASE PDEF"/>
    <property type="match status" value="1"/>
</dbReference>
<dbReference type="NCBIfam" id="TIGR00254">
    <property type="entry name" value="GGDEF"/>
    <property type="match status" value="1"/>
</dbReference>
<dbReference type="InterPro" id="IPR043128">
    <property type="entry name" value="Rev_trsase/Diguanyl_cyclase"/>
</dbReference>
<dbReference type="InterPro" id="IPR050706">
    <property type="entry name" value="Cyclic-di-GMP_PDE-like"/>
</dbReference>
<dbReference type="SUPFAM" id="SSF141868">
    <property type="entry name" value="EAL domain-like"/>
    <property type="match status" value="1"/>
</dbReference>
<dbReference type="Pfam" id="PF00990">
    <property type="entry name" value="GGDEF"/>
    <property type="match status" value="1"/>
</dbReference>
<evidence type="ECO:0000313" key="5">
    <source>
        <dbReference type="Proteomes" id="UP001240697"/>
    </source>
</evidence>
<dbReference type="InterPro" id="IPR035919">
    <property type="entry name" value="EAL_sf"/>
</dbReference>
<dbReference type="CDD" id="cd01948">
    <property type="entry name" value="EAL"/>
    <property type="match status" value="1"/>
</dbReference>
<dbReference type="Gene3D" id="3.20.20.450">
    <property type="entry name" value="EAL domain"/>
    <property type="match status" value="1"/>
</dbReference>
<dbReference type="PROSITE" id="PS50883">
    <property type="entry name" value="EAL"/>
    <property type="match status" value="1"/>
</dbReference>
<evidence type="ECO:0000259" key="3">
    <source>
        <dbReference type="PROSITE" id="PS50887"/>
    </source>
</evidence>
<organism evidence="4 5">
    <name type="scientific">Comamonas resistens</name>
    <dbReference type="NCBI Taxonomy" id="3046670"/>
    <lineage>
        <taxon>Bacteria</taxon>
        <taxon>Pseudomonadati</taxon>
        <taxon>Pseudomonadota</taxon>
        <taxon>Betaproteobacteria</taxon>
        <taxon>Burkholderiales</taxon>
        <taxon>Comamonadaceae</taxon>
        <taxon>Comamonas</taxon>
    </lineage>
</organism>
<dbReference type="CDD" id="cd01949">
    <property type="entry name" value="GGDEF"/>
    <property type="match status" value="1"/>
</dbReference>
<proteinExistence type="predicted"/>
<dbReference type="InterPro" id="IPR029787">
    <property type="entry name" value="Nucleotide_cyclase"/>
</dbReference>
<dbReference type="EMBL" id="CP125947">
    <property type="protein sequence ID" value="WHS66128.1"/>
    <property type="molecule type" value="Genomic_DNA"/>
</dbReference>
<evidence type="ECO:0000313" key="4">
    <source>
        <dbReference type="EMBL" id="WHS66128.1"/>
    </source>
</evidence>
<evidence type="ECO:0000256" key="1">
    <source>
        <dbReference type="SAM" id="SignalP"/>
    </source>
</evidence>
<reference evidence="4 5" key="1">
    <citation type="submission" date="2023-05" db="EMBL/GenBank/DDBJ databases">
        <authorList>
            <person name="Yin Y."/>
            <person name="Lu Z."/>
        </authorList>
    </citation>
    <scope>NUCLEOTIDE SEQUENCE [LARGE SCALE GENOMIC DNA]</scope>
    <source>
        <strain evidence="4 5">ZM22</strain>
    </source>
</reference>
<sequence>MPRTFVHLHAWRLRGLIRATAWAAVCMLSAGAPASRAELGTQTARPQVLVLMSYHPGHSWEDRILAGLNEWGGKGMAKPVFHTEWMDTKRYPGTEQRQHLARYLTDKYAHQRFDLIATVDDNALEFVARQSALFDGTPVVFSGINGDPAQIVGERPKVTGILERFDLTRTLRIALSLHPGTRRLIFITPQDETGIELRNGVDTTLALLPPGPQAEHWIAPDLSRIGERLQHQHRDTLIFVLGSIPALAGQPPLEPEEVTAFVHERTQLPVYSDLDTSVGHGSVGGYMNSGLETGRLQASMAQQILAGRAPSQIPYVRETPLALLFDYQELQRLGVNTRHLPEGSALLNEPVSIFDSEYRQPLIGFSLVMALLLASAAILVIRSRVLAERQRALHYQATHDDLTGLPNRHGLPPLLLQGDRNAAGDQEHVALVMLGLNRFKLINDTYGHAFGDAIVAAMAERLRHWRTEREALVRFGGDSFVIVSHFRGEPALEHLRTRCEALFSQPFIINGQRIPVTAAFGMSSAPLSALDPERLLREAETAMYEAKRNRSTQVVAFDCRIHVRTTRQFQIEASLPDAIANGEIEVYFQPIMDTVRDCIAGFEALARWQHSELGAIPPPEFIRVATESGHIGALTQCVLRKACAAFLPHLSSPAQPYLAVNVSVSDIYSGEFPVQLAKTLASLDMPANRLVLEVTEDMLLGDEQLAAQTLAQLRSQGVRIAIDDFGTGYSSMSYLSHYQVHIIKIDRSFVRNLATSAQDQKIVRAIISMAADLDLSVITEGVETQEQSTLLRSMGCVLQQGYVFSRPQPARQWAGVTGLPATAE</sequence>
<accession>A0ABY8ST32</accession>
<dbReference type="Pfam" id="PF00563">
    <property type="entry name" value="EAL"/>
    <property type="match status" value="1"/>
</dbReference>
<dbReference type="RefSeq" id="WP_283487221.1">
    <property type="nucleotide sequence ID" value="NZ_CP125947.1"/>
</dbReference>
<evidence type="ECO:0000259" key="2">
    <source>
        <dbReference type="PROSITE" id="PS50883"/>
    </source>
</evidence>
<dbReference type="SMART" id="SM00052">
    <property type="entry name" value="EAL"/>
    <property type="match status" value="1"/>
</dbReference>
<dbReference type="Proteomes" id="UP001240697">
    <property type="component" value="Chromosome"/>
</dbReference>